<keyword evidence="2" id="KW-0479">Metal-binding</keyword>
<dbReference type="GO" id="GO:0000981">
    <property type="term" value="F:DNA-binding transcription factor activity, RNA polymerase II-specific"/>
    <property type="evidence" value="ECO:0007669"/>
    <property type="project" value="TreeGrafter"/>
</dbReference>
<dbReference type="PANTHER" id="PTHR24394:SF44">
    <property type="entry name" value="ZINC FINGER PROTEIN 271-LIKE"/>
    <property type="match status" value="1"/>
</dbReference>
<dbReference type="SUPFAM" id="SSF57667">
    <property type="entry name" value="beta-beta-alpha zinc fingers"/>
    <property type="match status" value="2"/>
</dbReference>
<dbReference type="FunFam" id="3.30.160.60:FF:000012">
    <property type="entry name" value="RB-associated KRAB zinc finger protein-like"/>
    <property type="match status" value="1"/>
</dbReference>
<keyword evidence="11" id="KW-1133">Transmembrane helix</keyword>
<keyword evidence="4 9" id="KW-0863">Zinc-finger</keyword>
<dbReference type="GO" id="GO:0008270">
    <property type="term" value="F:zinc ion binding"/>
    <property type="evidence" value="ECO:0007669"/>
    <property type="project" value="UniProtKB-KW"/>
</dbReference>
<dbReference type="GO" id="GO:0005634">
    <property type="term" value="C:nucleus"/>
    <property type="evidence" value="ECO:0007669"/>
    <property type="project" value="UniProtKB-SubCell"/>
</dbReference>
<keyword evidence="8" id="KW-0539">Nucleus</keyword>
<dbReference type="Pfam" id="PF00096">
    <property type="entry name" value="zf-C2H2"/>
    <property type="match status" value="3"/>
</dbReference>
<evidence type="ECO:0000256" key="3">
    <source>
        <dbReference type="ARBA" id="ARBA00022737"/>
    </source>
</evidence>
<feature type="domain" description="C2H2-type" evidence="12">
    <location>
        <begin position="339"/>
        <end position="369"/>
    </location>
</feature>
<dbReference type="FunFam" id="3.30.160.60:FF:000245">
    <property type="entry name" value="zinc finger protein Gfi-1"/>
    <property type="match status" value="1"/>
</dbReference>
<dbReference type="SMART" id="SM00355">
    <property type="entry name" value="ZnF_C2H2"/>
    <property type="match status" value="5"/>
</dbReference>
<name>A0A8U0UBG0_SALNM</name>
<gene>
    <name evidence="14" type="primary">LOC120045789</name>
</gene>
<evidence type="ECO:0000313" key="13">
    <source>
        <dbReference type="Proteomes" id="UP000808372"/>
    </source>
</evidence>
<feature type="transmembrane region" description="Helical" evidence="11">
    <location>
        <begin position="259"/>
        <end position="278"/>
    </location>
</feature>
<evidence type="ECO:0000256" key="10">
    <source>
        <dbReference type="SAM" id="MobiDB-lite"/>
    </source>
</evidence>
<evidence type="ECO:0000259" key="12">
    <source>
        <dbReference type="PROSITE" id="PS50157"/>
    </source>
</evidence>
<sequence>MPRSFLVKSKRPGSHPPCFSKGTRHTNPDQPQPHTNHHDRQNRAWQEVRSPHRSPFQEDQGNLCSGSEVKDTLDYPCPSWDAMATRPHSTSPADLWTSWSAETGGYDGVEPSESALPWSLHWPRGPDRERELEKLVHVLLSHRPHMDLNSTSPCPLCEKVLSSGAVLKTHLLRSRAYVHAVPLATSAKAPEHPYEFKQALGMYGRPKERSYSCKECGKVFKRSSTLSTHLLIHSDTRPYPCQYCGKRFHQKSDMKKHTFIHTGICIYCILYHLLHLAYAARPSLIHIFICTYSNSIPLDLCVLGSCWGIVRLLVVCGKAFSQSSNLITHSRKHSSYWPFSCTHCQSSFQRRLDLQRHQETQCFHSSVYTQS</sequence>
<evidence type="ECO:0000256" key="2">
    <source>
        <dbReference type="ARBA" id="ARBA00022723"/>
    </source>
</evidence>
<evidence type="ECO:0000256" key="7">
    <source>
        <dbReference type="ARBA" id="ARBA00023163"/>
    </source>
</evidence>
<keyword evidence="6" id="KW-0805">Transcription regulation</keyword>
<reference evidence="14" key="1">
    <citation type="submission" date="2025-08" db="UniProtKB">
        <authorList>
            <consortium name="RefSeq"/>
        </authorList>
    </citation>
    <scope>IDENTIFICATION</scope>
    <source>
        <tissue evidence="14">White muscle</tissue>
    </source>
</reference>
<dbReference type="PROSITE" id="PS00028">
    <property type="entry name" value="ZINC_FINGER_C2H2_1"/>
    <property type="match status" value="2"/>
</dbReference>
<feature type="domain" description="C2H2-type" evidence="12">
    <location>
        <begin position="211"/>
        <end position="238"/>
    </location>
</feature>
<keyword evidence="11" id="KW-0812">Transmembrane</keyword>
<keyword evidence="11" id="KW-0472">Membrane</keyword>
<evidence type="ECO:0000256" key="6">
    <source>
        <dbReference type="ARBA" id="ARBA00023015"/>
    </source>
</evidence>
<dbReference type="Proteomes" id="UP000808372">
    <property type="component" value="Chromosome 4"/>
</dbReference>
<accession>A0A8U0UBG0</accession>
<dbReference type="InterPro" id="IPR013087">
    <property type="entry name" value="Znf_C2H2_type"/>
</dbReference>
<dbReference type="FunFam" id="3.30.160.60:FF:000208">
    <property type="entry name" value="zinc finger protein Gfi-1b"/>
    <property type="match status" value="1"/>
</dbReference>
<comment type="subcellular location">
    <subcellularLocation>
        <location evidence="1">Nucleus</location>
    </subcellularLocation>
</comment>
<evidence type="ECO:0000256" key="9">
    <source>
        <dbReference type="PROSITE-ProRule" id="PRU00042"/>
    </source>
</evidence>
<evidence type="ECO:0000256" key="8">
    <source>
        <dbReference type="ARBA" id="ARBA00023242"/>
    </source>
</evidence>
<keyword evidence="5" id="KW-0862">Zinc</keyword>
<evidence type="ECO:0000256" key="5">
    <source>
        <dbReference type="ARBA" id="ARBA00022833"/>
    </source>
</evidence>
<protein>
    <submittedName>
        <fullName evidence="14">Zinc finger protein Gfi-1b-like</fullName>
    </submittedName>
</protein>
<evidence type="ECO:0000256" key="11">
    <source>
        <dbReference type="SAM" id="Phobius"/>
    </source>
</evidence>
<dbReference type="InterPro" id="IPR036236">
    <property type="entry name" value="Znf_C2H2_sf"/>
</dbReference>
<organism evidence="13 14">
    <name type="scientific">Salvelinus namaycush</name>
    <name type="common">Lake trout</name>
    <name type="synonym">Salmo namaycush</name>
    <dbReference type="NCBI Taxonomy" id="8040"/>
    <lineage>
        <taxon>Eukaryota</taxon>
        <taxon>Metazoa</taxon>
        <taxon>Chordata</taxon>
        <taxon>Craniata</taxon>
        <taxon>Vertebrata</taxon>
        <taxon>Euteleostomi</taxon>
        <taxon>Actinopterygii</taxon>
        <taxon>Neopterygii</taxon>
        <taxon>Teleostei</taxon>
        <taxon>Protacanthopterygii</taxon>
        <taxon>Salmoniformes</taxon>
        <taxon>Salmonidae</taxon>
        <taxon>Salmoninae</taxon>
        <taxon>Salvelinus</taxon>
    </lineage>
</organism>
<evidence type="ECO:0000256" key="4">
    <source>
        <dbReference type="ARBA" id="ARBA00022771"/>
    </source>
</evidence>
<evidence type="ECO:0000256" key="1">
    <source>
        <dbReference type="ARBA" id="ARBA00004123"/>
    </source>
</evidence>
<feature type="region of interest" description="Disordered" evidence="10">
    <location>
        <begin position="1"/>
        <end position="67"/>
    </location>
</feature>
<keyword evidence="13" id="KW-1185">Reference proteome</keyword>
<keyword evidence="7" id="KW-0804">Transcription</keyword>
<evidence type="ECO:0000313" key="14">
    <source>
        <dbReference type="RefSeq" id="XP_038846648.1"/>
    </source>
</evidence>
<feature type="domain" description="C2H2-type" evidence="12">
    <location>
        <begin position="304"/>
        <end position="338"/>
    </location>
</feature>
<dbReference type="RefSeq" id="XP_038846648.1">
    <property type="nucleotide sequence ID" value="XM_038990720.1"/>
</dbReference>
<dbReference type="AlphaFoldDB" id="A0A8U0UBG0"/>
<dbReference type="Gene3D" id="3.30.160.60">
    <property type="entry name" value="Classic Zinc Finger"/>
    <property type="match status" value="3"/>
</dbReference>
<dbReference type="KEGG" id="snh:120045789"/>
<dbReference type="PROSITE" id="PS50157">
    <property type="entry name" value="ZINC_FINGER_C2H2_2"/>
    <property type="match status" value="4"/>
</dbReference>
<proteinExistence type="predicted"/>
<dbReference type="GeneID" id="120045789"/>
<feature type="domain" description="C2H2-type" evidence="12">
    <location>
        <begin position="239"/>
        <end position="263"/>
    </location>
</feature>
<keyword evidence="3" id="KW-0677">Repeat</keyword>
<dbReference type="PANTHER" id="PTHR24394">
    <property type="entry name" value="ZINC FINGER PROTEIN"/>
    <property type="match status" value="1"/>
</dbReference>